<evidence type="ECO:0000313" key="1">
    <source>
        <dbReference type="EMBL" id="SLN65130.1"/>
    </source>
</evidence>
<dbReference type="SUPFAM" id="SSF159270">
    <property type="entry name" value="YmcC-like"/>
    <property type="match status" value="1"/>
</dbReference>
<dbReference type="InterPro" id="IPR021308">
    <property type="entry name" value="GfcB"/>
</dbReference>
<dbReference type="OrthoDB" id="6237231at2"/>
<dbReference type="EMBL" id="FWFJ01000036">
    <property type="protein sequence ID" value="SLN65130.1"/>
    <property type="molecule type" value="Genomic_DNA"/>
</dbReference>
<dbReference type="Pfam" id="PF11102">
    <property type="entry name" value="YjbF"/>
    <property type="match status" value="1"/>
</dbReference>
<evidence type="ECO:0000313" key="2">
    <source>
        <dbReference type="Proteomes" id="UP000194012"/>
    </source>
</evidence>
<proteinExistence type="predicted"/>
<sequence>MTITGNMVVAALCFGMGLSGCSNRADDVLLYSTIKDALKVEGKPTRTQPAQLASDITQAMAATDGPLAVVSFEKPQTAAVIRVVETNGAYRTWGSWGRSERRSVTTRNGLIVATRGLGHDLMSSDVRDTLNLVSRREAGHAKRVQRYLDGNNTIVAVEADCTIQRAGATEVQMGAGKRAVVDMIESCDAGAQSFRNTYKVASDGRILQSDQWLGELFGQAVLQHLR</sequence>
<protein>
    <recommendedName>
        <fullName evidence="3">Group 4 capsule polysaccharide lipoprotein gfcB, YjbF</fullName>
    </recommendedName>
</protein>
<dbReference type="RefSeq" id="WP_085827985.1">
    <property type="nucleotide sequence ID" value="NZ_FWFJ01000036.1"/>
</dbReference>
<dbReference type="AlphaFoldDB" id="A0A1X6ZY49"/>
<organism evidence="1 2">
    <name type="scientific">Roseovarius gaetbuli</name>
    <dbReference type="NCBI Taxonomy" id="1356575"/>
    <lineage>
        <taxon>Bacteria</taxon>
        <taxon>Pseudomonadati</taxon>
        <taxon>Pseudomonadota</taxon>
        <taxon>Alphaproteobacteria</taxon>
        <taxon>Rhodobacterales</taxon>
        <taxon>Roseobacteraceae</taxon>
        <taxon>Roseovarius</taxon>
    </lineage>
</organism>
<dbReference type="Gene3D" id="2.40.360.10">
    <property type="entry name" value="YmcC-like"/>
    <property type="match status" value="1"/>
</dbReference>
<accession>A0A1X6ZY49</accession>
<name>A0A1X6ZY49_9RHOB</name>
<reference evidence="2" key="1">
    <citation type="submission" date="2017-03" db="EMBL/GenBank/DDBJ databases">
        <authorList>
            <person name="Rodrigo-Torres L."/>
            <person name="Arahal R.D."/>
            <person name="Lucena T."/>
        </authorList>
    </citation>
    <scope>NUCLEOTIDE SEQUENCE [LARGE SCALE GENOMIC DNA]</scope>
    <source>
        <strain evidence="2">CECT 8370</strain>
    </source>
</reference>
<keyword evidence="2" id="KW-1185">Reference proteome</keyword>
<dbReference type="InterPro" id="IPR023373">
    <property type="entry name" value="YmcC_sf"/>
</dbReference>
<gene>
    <name evidence="1" type="ORF">ROG8370_03028</name>
</gene>
<dbReference type="Proteomes" id="UP000194012">
    <property type="component" value="Unassembled WGS sequence"/>
</dbReference>
<evidence type="ECO:0008006" key="3">
    <source>
        <dbReference type="Google" id="ProtNLM"/>
    </source>
</evidence>